<evidence type="ECO:0000256" key="5">
    <source>
        <dbReference type="ARBA" id="ARBA00022801"/>
    </source>
</evidence>
<evidence type="ECO:0000256" key="9">
    <source>
        <dbReference type="PROSITE-ProRule" id="PRU01373"/>
    </source>
</evidence>
<dbReference type="Gene3D" id="2.40.440.10">
    <property type="entry name" value="L,D-transpeptidase catalytic domain-like"/>
    <property type="match status" value="1"/>
</dbReference>
<organism evidence="11 12">
    <name type="scientific">Amorphus orientalis</name>
    <dbReference type="NCBI Taxonomy" id="649198"/>
    <lineage>
        <taxon>Bacteria</taxon>
        <taxon>Pseudomonadati</taxon>
        <taxon>Pseudomonadota</taxon>
        <taxon>Alphaproteobacteria</taxon>
        <taxon>Hyphomicrobiales</taxon>
        <taxon>Amorphaceae</taxon>
        <taxon>Amorphus</taxon>
    </lineage>
</organism>
<dbReference type="CDD" id="cd16913">
    <property type="entry name" value="YkuD_like"/>
    <property type="match status" value="1"/>
</dbReference>
<feature type="domain" description="L,D-TPase catalytic" evidence="10">
    <location>
        <begin position="74"/>
        <end position="210"/>
    </location>
</feature>
<accession>A0AAE4AVB7</accession>
<dbReference type="InterPro" id="IPR050979">
    <property type="entry name" value="LD-transpeptidase"/>
</dbReference>
<comment type="similarity">
    <text evidence="2">Belongs to the YkuD family.</text>
</comment>
<dbReference type="GO" id="GO:0016757">
    <property type="term" value="F:glycosyltransferase activity"/>
    <property type="evidence" value="ECO:0007669"/>
    <property type="project" value="UniProtKB-KW"/>
</dbReference>
<keyword evidence="5" id="KW-0378">Hydrolase</keyword>
<dbReference type="SUPFAM" id="SSF141523">
    <property type="entry name" value="L,D-transpeptidase catalytic domain-like"/>
    <property type="match status" value="1"/>
</dbReference>
<evidence type="ECO:0000256" key="8">
    <source>
        <dbReference type="ARBA" id="ARBA00023316"/>
    </source>
</evidence>
<evidence type="ECO:0000313" key="11">
    <source>
        <dbReference type="EMBL" id="MDQ0316529.1"/>
    </source>
</evidence>
<dbReference type="PANTHER" id="PTHR30582:SF24">
    <property type="entry name" value="L,D-TRANSPEPTIDASE ERFK_SRFK-RELATED"/>
    <property type="match status" value="1"/>
</dbReference>
<keyword evidence="7 9" id="KW-0573">Peptidoglycan synthesis</keyword>
<keyword evidence="11" id="KW-0449">Lipoprotein</keyword>
<dbReference type="Pfam" id="PF03734">
    <property type="entry name" value="YkuD"/>
    <property type="match status" value="1"/>
</dbReference>
<dbReference type="GO" id="GO:0071555">
    <property type="term" value="P:cell wall organization"/>
    <property type="evidence" value="ECO:0007669"/>
    <property type="project" value="UniProtKB-UniRule"/>
</dbReference>
<evidence type="ECO:0000256" key="1">
    <source>
        <dbReference type="ARBA" id="ARBA00004752"/>
    </source>
</evidence>
<keyword evidence="3" id="KW-0328">Glycosyltransferase</keyword>
<dbReference type="RefSeq" id="WP_306886416.1">
    <property type="nucleotide sequence ID" value="NZ_JAUSUL010000003.1"/>
</dbReference>
<dbReference type="Proteomes" id="UP001229244">
    <property type="component" value="Unassembled WGS sequence"/>
</dbReference>
<keyword evidence="6 9" id="KW-0133">Cell shape</keyword>
<feature type="active site" description="Proton donor/acceptor" evidence="9">
    <location>
        <position position="170"/>
    </location>
</feature>
<evidence type="ECO:0000256" key="4">
    <source>
        <dbReference type="ARBA" id="ARBA00022679"/>
    </source>
</evidence>
<dbReference type="AlphaFoldDB" id="A0AAE4AVB7"/>
<dbReference type="PROSITE" id="PS52029">
    <property type="entry name" value="LD_TPASE"/>
    <property type="match status" value="1"/>
</dbReference>
<proteinExistence type="inferred from homology"/>
<gene>
    <name evidence="11" type="ORF">J2S73_003005</name>
</gene>
<dbReference type="GO" id="GO:0008360">
    <property type="term" value="P:regulation of cell shape"/>
    <property type="evidence" value="ECO:0007669"/>
    <property type="project" value="UniProtKB-UniRule"/>
</dbReference>
<evidence type="ECO:0000256" key="6">
    <source>
        <dbReference type="ARBA" id="ARBA00022960"/>
    </source>
</evidence>
<evidence type="ECO:0000256" key="3">
    <source>
        <dbReference type="ARBA" id="ARBA00022676"/>
    </source>
</evidence>
<sequence length="217" mass="23457">MITRRAFAFGGLAMGLAVSGCMSSTGVQPLGYQPVQALTPSSPEPYNVAPPDINAIPIEYRRQRVRAPAGYDVGTIVVDTNKRFLYLIQDDGSAIRYGIGVGREGMSWSGTATIKRKAKWPTWTPPQSMIEREPELVKYAGGMPGGPNNPLGARALYLYEGGRDTLYRIHGTREARSIGHAVSSGCIRLLNTDVIDLYQRVPIGTKVVVLQHVGAAA</sequence>
<evidence type="ECO:0000313" key="12">
    <source>
        <dbReference type="Proteomes" id="UP001229244"/>
    </source>
</evidence>
<dbReference type="GO" id="GO:0005576">
    <property type="term" value="C:extracellular region"/>
    <property type="evidence" value="ECO:0007669"/>
    <property type="project" value="TreeGrafter"/>
</dbReference>
<dbReference type="GO" id="GO:0018104">
    <property type="term" value="P:peptidoglycan-protein cross-linking"/>
    <property type="evidence" value="ECO:0007669"/>
    <property type="project" value="TreeGrafter"/>
</dbReference>
<dbReference type="InterPro" id="IPR038063">
    <property type="entry name" value="Transpep_catalytic_dom"/>
</dbReference>
<dbReference type="InterPro" id="IPR005490">
    <property type="entry name" value="LD_TPept_cat_dom"/>
</dbReference>
<evidence type="ECO:0000256" key="2">
    <source>
        <dbReference type="ARBA" id="ARBA00005992"/>
    </source>
</evidence>
<keyword evidence="8 9" id="KW-0961">Cell wall biogenesis/degradation</keyword>
<name>A0AAE4AVB7_9HYPH</name>
<protein>
    <submittedName>
        <fullName evidence="11">Lipoprotein-anchoring transpeptidase ErfK/SrfK</fullName>
    </submittedName>
</protein>
<evidence type="ECO:0000256" key="7">
    <source>
        <dbReference type="ARBA" id="ARBA00022984"/>
    </source>
</evidence>
<reference evidence="11" key="1">
    <citation type="submission" date="2023-07" db="EMBL/GenBank/DDBJ databases">
        <title>Genomic Encyclopedia of Type Strains, Phase IV (KMG-IV): sequencing the most valuable type-strain genomes for metagenomic binning, comparative biology and taxonomic classification.</title>
        <authorList>
            <person name="Goeker M."/>
        </authorList>
    </citation>
    <scope>NUCLEOTIDE SEQUENCE</scope>
    <source>
        <strain evidence="11">DSM 21202</strain>
    </source>
</reference>
<feature type="active site" description="Nucleophile" evidence="9">
    <location>
        <position position="186"/>
    </location>
</feature>
<comment type="pathway">
    <text evidence="1 9">Cell wall biogenesis; peptidoglycan biosynthesis.</text>
</comment>
<comment type="caution">
    <text evidence="11">The sequence shown here is derived from an EMBL/GenBank/DDBJ whole genome shotgun (WGS) entry which is preliminary data.</text>
</comment>
<keyword evidence="12" id="KW-1185">Reference proteome</keyword>
<dbReference type="EMBL" id="JAUSUL010000003">
    <property type="protein sequence ID" value="MDQ0316529.1"/>
    <property type="molecule type" value="Genomic_DNA"/>
</dbReference>
<dbReference type="PROSITE" id="PS51257">
    <property type="entry name" value="PROKAR_LIPOPROTEIN"/>
    <property type="match status" value="1"/>
</dbReference>
<evidence type="ECO:0000259" key="10">
    <source>
        <dbReference type="PROSITE" id="PS52029"/>
    </source>
</evidence>
<dbReference type="PANTHER" id="PTHR30582">
    <property type="entry name" value="L,D-TRANSPEPTIDASE"/>
    <property type="match status" value="1"/>
</dbReference>
<keyword evidence="4" id="KW-0808">Transferase</keyword>
<dbReference type="FunFam" id="2.40.440.10:FF:000002">
    <property type="entry name" value="L,D-transpeptidase ErfK/SrfK"/>
    <property type="match status" value="1"/>
</dbReference>
<dbReference type="GO" id="GO:0071972">
    <property type="term" value="F:peptidoglycan L,D-transpeptidase activity"/>
    <property type="evidence" value="ECO:0007669"/>
    <property type="project" value="TreeGrafter"/>
</dbReference>